<evidence type="ECO:0000256" key="2">
    <source>
        <dbReference type="ARBA" id="ARBA00004240"/>
    </source>
</evidence>
<dbReference type="KEGG" id="tatv:25781812"/>
<dbReference type="Gene3D" id="3.40.50.1820">
    <property type="entry name" value="alpha/beta hydrolase"/>
    <property type="match status" value="1"/>
</dbReference>
<dbReference type="Proteomes" id="UP000005426">
    <property type="component" value="Unassembled WGS sequence"/>
</dbReference>
<dbReference type="GO" id="GO:0005739">
    <property type="term" value="C:mitochondrion"/>
    <property type="evidence" value="ECO:0007669"/>
    <property type="project" value="UniProtKB-SubCell"/>
</dbReference>
<dbReference type="eggNOG" id="KOG2029">
    <property type="taxonomic scope" value="Eukaryota"/>
</dbReference>
<dbReference type="InterPro" id="IPR007751">
    <property type="entry name" value="DUF676_lipase-like"/>
</dbReference>
<evidence type="ECO:0000256" key="3">
    <source>
        <dbReference type="ARBA" id="ARBA00004370"/>
    </source>
</evidence>
<dbReference type="OrthoDB" id="1658288at2759"/>
<dbReference type="GO" id="GO:0016020">
    <property type="term" value="C:membrane"/>
    <property type="evidence" value="ECO:0007669"/>
    <property type="project" value="UniProtKB-SubCell"/>
</dbReference>
<comment type="subcellular location">
    <subcellularLocation>
        <location evidence="2">Endoplasmic reticulum</location>
    </subcellularLocation>
    <subcellularLocation>
        <location evidence="3">Membrane</location>
    </subcellularLocation>
    <subcellularLocation>
        <location evidence="1">Mitochondrion</location>
    </subcellularLocation>
</comment>
<feature type="domain" description="DUF676" evidence="9">
    <location>
        <begin position="187"/>
        <end position="258"/>
    </location>
</feature>
<reference evidence="10 11" key="1">
    <citation type="journal article" date="2011" name="Genome Biol.">
        <title>Comparative genome sequence analysis underscores mycoparasitism as the ancestral life style of Trichoderma.</title>
        <authorList>
            <person name="Kubicek C.P."/>
            <person name="Herrera-Estrella A."/>
            <person name="Seidl-Seiboth V."/>
            <person name="Martinez D.A."/>
            <person name="Druzhinina I.S."/>
            <person name="Thon M."/>
            <person name="Zeilinger S."/>
            <person name="Casas-Flores S."/>
            <person name="Horwitz B.A."/>
            <person name="Mukherjee P.K."/>
            <person name="Mukherjee M."/>
            <person name="Kredics L."/>
            <person name="Alcaraz L.D."/>
            <person name="Aerts A."/>
            <person name="Antal Z."/>
            <person name="Atanasova L."/>
            <person name="Cervantes-Badillo M.G."/>
            <person name="Challacombe J."/>
            <person name="Chertkov O."/>
            <person name="McCluskey K."/>
            <person name="Coulpier F."/>
            <person name="Deshpande N."/>
            <person name="von Doehren H."/>
            <person name="Ebbole D.J."/>
            <person name="Esquivel-Naranjo E.U."/>
            <person name="Fekete E."/>
            <person name="Flipphi M."/>
            <person name="Glaser F."/>
            <person name="Gomez-Rodriguez E.Y."/>
            <person name="Gruber S."/>
            <person name="Han C."/>
            <person name="Henrissat B."/>
            <person name="Hermosa R."/>
            <person name="Hernandez-Onate M."/>
            <person name="Karaffa L."/>
            <person name="Kosti I."/>
            <person name="Le Crom S."/>
            <person name="Lindquist E."/>
            <person name="Lucas S."/>
            <person name="Luebeck M."/>
            <person name="Luebeck P.S."/>
            <person name="Margeot A."/>
            <person name="Metz B."/>
            <person name="Misra M."/>
            <person name="Nevalainen H."/>
            <person name="Omann M."/>
            <person name="Packer N."/>
            <person name="Perrone G."/>
            <person name="Uresti-Rivera E.E."/>
            <person name="Salamov A."/>
            <person name="Schmoll M."/>
            <person name="Seiboth B."/>
            <person name="Shapiro H."/>
            <person name="Sukno S."/>
            <person name="Tamayo-Ramos J.A."/>
            <person name="Tisch D."/>
            <person name="Wiest A."/>
            <person name="Wilkinson H.H."/>
            <person name="Zhang M."/>
            <person name="Coutinho P.M."/>
            <person name="Kenerley C.M."/>
            <person name="Monte E."/>
            <person name="Baker S.E."/>
            <person name="Grigoriev I.V."/>
        </authorList>
    </citation>
    <scope>NUCLEOTIDE SEQUENCE [LARGE SCALE GENOMIC DNA]</scope>
    <source>
        <strain evidence="11">ATCC 20476 / IMI 206040</strain>
    </source>
</reference>
<keyword evidence="7" id="KW-0472">Membrane</keyword>
<feature type="compositionally biased region" description="Polar residues" evidence="8">
    <location>
        <begin position="1"/>
        <end position="19"/>
    </location>
</feature>
<dbReference type="PANTHER" id="PTHR48182">
    <property type="entry name" value="PROTEIN SERAC1"/>
    <property type="match status" value="1"/>
</dbReference>
<evidence type="ECO:0000313" key="10">
    <source>
        <dbReference type="EMBL" id="EHK42736.1"/>
    </source>
</evidence>
<dbReference type="AlphaFoldDB" id="G9P2Q6"/>
<dbReference type="SUPFAM" id="SSF53474">
    <property type="entry name" value="alpha/beta-Hydrolases"/>
    <property type="match status" value="1"/>
</dbReference>
<evidence type="ECO:0000256" key="5">
    <source>
        <dbReference type="ARBA" id="ARBA00022824"/>
    </source>
</evidence>
<name>G9P2Q6_HYPAI</name>
<proteinExistence type="inferred from homology"/>
<dbReference type="PANTHER" id="PTHR48182:SF2">
    <property type="entry name" value="PROTEIN SERAC1"/>
    <property type="match status" value="1"/>
</dbReference>
<evidence type="ECO:0000259" key="9">
    <source>
        <dbReference type="Pfam" id="PF05057"/>
    </source>
</evidence>
<evidence type="ECO:0000256" key="4">
    <source>
        <dbReference type="ARBA" id="ARBA00007920"/>
    </source>
</evidence>
<accession>G9P2Q6</accession>
<dbReference type="InterPro" id="IPR052374">
    <property type="entry name" value="SERAC1"/>
</dbReference>
<evidence type="ECO:0000256" key="7">
    <source>
        <dbReference type="ARBA" id="ARBA00023136"/>
    </source>
</evidence>
<sequence length="400" mass="43670">MAPSVSSLQYESTSASQSRRSPKGGLTFRIRGVPLSWDKKQLQVYLEHQEPDSQPLVKSLASEVDGYSKTATVIFQSPLPAEKTSRPWNISLPESDNHDDDLSVSALPLRVDGAFLGITTLFAPPVEDHGVDIVAVSGLGGHAYGSFKDKNGNYMWLQDALPFDITDDDNHHPMARIMIYGHNSAVPRSNSVQDIDDLSSALHSSLLSLVQAPQPKPIILMGHSLGGLIIKKALINLSKSPSQGDQTLFRAIYGIVFFGVPHGGMDIASLIPMVGDGPNRPLVESIGASSSILDDLEVNFHPSLGGQGEKEVTCFYETEQSPTARQDEKGRWSMSGPPTILVTESSAVHCRSWENDNIHIRPIARSHSDIVKFGPGDSYYKDVRDRLYGLVQRAMMLEAQ</sequence>
<gene>
    <name evidence="10" type="ORF">TRIATDRAFT_300808</name>
</gene>
<dbReference type="EMBL" id="ABDG02000026">
    <property type="protein sequence ID" value="EHK42736.1"/>
    <property type="molecule type" value="Genomic_DNA"/>
</dbReference>
<dbReference type="InterPro" id="IPR029058">
    <property type="entry name" value="AB_hydrolase_fold"/>
</dbReference>
<evidence type="ECO:0000256" key="8">
    <source>
        <dbReference type="SAM" id="MobiDB-lite"/>
    </source>
</evidence>
<feature type="region of interest" description="Disordered" evidence="8">
    <location>
        <begin position="1"/>
        <end position="27"/>
    </location>
</feature>
<comment type="similarity">
    <text evidence="4">Belongs to the putative lipase ROG1 family.</text>
</comment>
<organism evidence="10 11">
    <name type="scientific">Hypocrea atroviridis (strain ATCC 20476 / IMI 206040)</name>
    <name type="common">Trichoderma atroviride</name>
    <dbReference type="NCBI Taxonomy" id="452589"/>
    <lineage>
        <taxon>Eukaryota</taxon>
        <taxon>Fungi</taxon>
        <taxon>Dikarya</taxon>
        <taxon>Ascomycota</taxon>
        <taxon>Pezizomycotina</taxon>
        <taxon>Sordariomycetes</taxon>
        <taxon>Hypocreomycetidae</taxon>
        <taxon>Hypocreales</taxon>
        <taxon>Hypocreaceae</taxon>
        <taxon>Trichoderma</taxon>
    </lineage>
</organism>
<keyword evidence="5" id="KW-0256">Endoplasmic reticulum</keyword>
<comment type="caution">
    <text evidence="10">The sequence shown here is derived from an EMBL/GenBank/DDBJ whole genome shotgun (WGS) entry which is preliminary data.</text>
</comment>
<evidence type="ECO:0000256" key="1">
    <source>
        <dbReference type="ARBA" id="ARBA00004173"/>
    </source>
</evidence>
<evidence type="ECO:0000256" key="6">
    <source>
        <dbReference type="ARBA" id="ARBA00023128"/>
    </source>
</evidence>
<dbReference type="GeneID" id="25781812"/>
<protein>
    <recommendedName>
        <fullName evidence="9">DUF676 domain-containing protein</fullName>
    </recommendedName>
</protein>
<dbReference type="Pfam" id="PF05057">
    <property type="entry name" value="DUF676"/>
    <property type="match status" value="1"/>
</dbReference>
<evidence type="ECO:0000313" key="11">
    <source>
        <dbReference type="Proteomes" id="UP000005426"/>
    </source>
</evidence>
<keyword evidence="6" id="KW-0496">Mitochondrion</keyword>
<dbReference type="HOGENOM" id="CLU_000288_182_5_1"/>
<dbReference type="GO" id="GO:0005783">
    <property type="term" value="C:endoplasmic reticulum"/>
    <property type="evidence" value="ECO:0007669"/>
    <property type="project" value="UniProtKB-SubCell"/>
</dbReference>
<dbReference type="OMA" id="VHCRSWE"/>
<keyword evidence="11" id="KW-1185">Reference proteome</keyword>